<keyword evidence="1" id="KW-0472">Membrane</keyword>
<protein>
    <submittedName>
        <fullName evidence="2">Unkown protein</fullName>
    </submittedName>
</protein>
<proteinExistence type="evidence at transcript level"/>
<keyword evidence="1" id="KW-1133">Transmembrane helix</keyword>
<name>R4WRX5_RIPPE</name>
<sequence>MKKYKIGELVETERTTWAPPFTGQTEPTGNKGAYLCVSSALTLAILGIVAYRYFSRK</sequence>
<dbReference type="EMBL" id="AK417452">
    <property type="protein sequence ID" value="BAN20667.1"/>
    <property type="molecule type" value="mRNA"/>
</dbReference>
<organism evidence="2">
    <name type="scientific">Riptortus pedestris</name>
    <name type="common">Bean bug</name>
    <dbReference type="NCBI Taxonomy" id="329032"/>
    <lineage>
        <taxon>Eukaryota</taxon>
        <taxon>Metazoa</taxon>
        <taxon>Ecdysozoa</taxon>
        <taxon>Arthropoda</taxon>
        <taxon>Hexapoda</taxon>
        <taxon>Insecta</taxon>
        <taxon>Pterygota</taxon>
        <taxon>Neoptera</taxon>
        <taxon>Paraneoptera</taxon>
        <taxon>Hemiptera</taxon>
        <taxon>Heteroptera</taxon>
        <taxon>Panheteroptera</taxon>
        <taxon>Pentatomomorpha</taxon>
        <taxon>Coreoidea</taxon>
        <taxon>Alydidae</taxon>
        <taxon>Riptortus</taxon>
    </lineage>
</organism>
<feature type="transmembrane region" description="Helical" evidence="1">
    <location>
        <begin position="32"/>
        <end position="54"/>
    </location>
</feature>
<evidence type="ECO:0000313" key="2">
    <source>
        <dbReference type="EMBL" id="BAN20667.1"/>
    </source>
</evidence>
<dbReference type="AlphaFoldDB" id="R4WRX5"/>
<reference evidence="2" key="1">
    <citation type="journal article" date="2013" name="PLoS ONE">
        <title>Gene expression in gut symbiotic organ of stinkbug affected by extracellular bacterial symbiont.</title>
        <authorList>
            <person name="Futahashi R."/>
            <person name="Tanaka K."/>
            <person name="Tanahashi M."/>
            <person name="Nikoh N."/>
            <person name="Kikuchi Y."/>
            <person name="Lee B.L."/>
            <person name="Fukatsu T."/>
        </authorList>
    </citation>
    <scope>NUCLEOTIDE SEQUENCE</scope>
    <source>
        <tissue evidence="2">Midgut</tissue>
    </source>
</reference>
<evidence type="ECO:0000256" key="1">
    <source>
        <dbReference type="SAM" id="Phobius"/>
    </source>
</evidence>
<accession>R4WRX5</accession>
<keyword evidence="1" id="KW-0812">Transmembrane</keyword>